<dbReference type="PANTHER" id="PTHR11412:SF182">
    <property type="entry name" value="ALPHA-2-MACROGLOBULIN-LIKE PROTEIN 1"/>
    <property type="match status" value="1"/>
</dbReference>
<evidence type="ECO:0000256" key="2">
    <source>
        <dbReference type="ARBA" id="ARBA00022690"/>
    </source>
</evidence>
<dbReference type="Pfam" id="PF07677">
    <property type="entry name" value="A2M_recep"/>
    <property type="match status" value="1"/>
</dbReference>
<evidence type="ECO:0000259" key="7">
    <source>
        <dbReference type="SMART" id="SM01359"/>
    </source>
</evidence>
<dbReference type="EMBL" id="VZRY01003905">
    <property type="protein sequence ID" value="NWW91820.1"/>
    <property type="molecule type" value="Genomic_DNA"/>
</dbReference>
<evidence type="ECO:0000256" key="5">
    <source>
        <dbReference type="ARBA" id="ARBA00023157"/>
    </source>
</evidence>
<evidence type="ECO:0000259" key="8">
    <source>
        <dbReference type="SMART" id="SM01360"/>
    </source>
</evidence>
<dbReference type="Gene3D" id="1.50.10.20">
    <property type="match status" value="1"/>
</dbReference>
<dbReference type="SMART" id="SM01361">
    <property type="entry name" value="A2M_recep"/>
    <property type="match status" value="1"/>
</dbReference>
<keyword evidence="6" id="KW-0325">Glycoprotein</keyword>
<dbReference type="SUPFAM" id="SSF81296">
    <property type="entry name" value="E set domains"/>
    <property type="match status" value="1"/>
</dbReference>
<feature type="domain" description="Alpha-2-macroglobulin" evidence="8">
    <location>
        <begin position="206"/>
        <end position="296"/>
    </location>
</feature>
<dbReference type="InterPro" id="IPR013783">
    <property type="entry name" value="Ig-like_fold"/>
</dbReference>
<dbReference type="CDD" id="cd02897">
    <property type="entry name" value="A2M_2"/>
    <property type="match status" value="1"/>
</dbReference>
<keyword evidence="5" id="KW-1015">Disulfide bond</keyword>
<protein>
    <submittedName>
        <fullName evidence="10">A2ML1 protein</fullName>
    </submittedName>
</protein>
<dbReference type="Pfam" id="PF07678">
    <property type="entry name" value="TED_complement"/>
    <property type="match status" value="1"/>
</dbReference>
<dbReference type="OrthoDB" id="9998011at2759"/>
<dbReference type="InterPro" id="IPR008930">
    <property type="entry name" value="Terpenoid_cyclase/PrenylTrfase"/>
</dbReference>
<dbReference type="SUPFAM" id="SSF48239">
    <property type="entry name" value="Terpenoid cyclases/Protein prenyltransferases"/>
    <property type="match status" value="1"/>
</dbReference>
<dbReference type="Gene3D" id="2.60.40.690">
    <property type="entry name" value="Alpha-macroglobulin, receptor-binding domain"/>
    <property type="match status" value="1"/>
</dbReference>
<dbReference type="InterPro" id="IPR019742">
    <property type="entry name" value="MacrogloblnA2_CS"/>
</dbReference>
<dbReference type="Proteomes" id="UP000570016">
    <property type="component" value="Unassembled WGS sequence"/>
</dbReference>
<evidence type="ECO:0000256" key="6">
    <source>
        <dbReference type="ARBA" id="ARBA00023180"/>
    </source>
</evidence>
<dbReference type="AlphaFoldDB" id="A0A7K6S0I4"/>
<name>A0A7K6S0I4_9AVES</name>
<dbReference type="InterPro" id="IPR001599">
    <property type="entry name" value="Macroglobln_a2"/>
</dbReference>
<reference evidence="10 11" key="1">
    <citation type="submission" date="2019-09" db="EMBL/GenBank/DDBJ databases">
        <title>Bird 10,000 Genomes (B10K) Project - Family phase.</title>
        <authorList>
            <person name="Zhang G."/>
        </authorList>
    </citation>
    <scope>NUCLEOTIDE SEQUENCE [LARGE SCALE GENOMIC DNA]</scope>
    <source>
        <strain evidence="10">B10K-DU-029-58</strain>
        <tissue evidence="10">Muscle</tissue>
    </source>
</reference>
<comment type="caution">
    <text evidence="10">The sequence shown here is derived from an EMBL/GenBank/DDBJ whole genome shotgun (WGS) entry which is preliminary data.</text>
</comment>
<dbReference type="GO" id="GO:0005615">
    <property type="term" value="C:extracellular space"/>
    <property type="evidence" value="ECO:0007669"/>
    <property type="project" value="InterPro"/>
</dbReference>
<dbReference type="FunFam" id="1.50.10.20:FF:000001">
    <property type="entry name" value="CD109 isoform 1"/>
    <property type="match status" value="1"/>
</dbReference>
<dbReference type="Gene3D" id="6.20.50.160">
    <property type="match status" value="1"/>
</dbReference>
<dbReference type="Pfam" id="PF07703">
    <property type="entry name" value="A2M_BRD"/>
    <property type="match status" value="1"/>
</dbReference>
<sequence>LKGSFSIPLTFTADFTPSPSLVVYAIFPNGGVTADSTRFDVDLCFENQVKVGFSAKEAQPGSTVQLRVQAAPGSLCALQAVDENMFFTRPEGELTGQMVYGLFPAAYQHGYPAQVEEHSDHCVQPQSMSSLLRGKTQHSFQPDIFNLFWNMGLKIFSNLVIKKPQCFHRVDRKLTMGELHFQPTWDRKSRRWKSPLISGVCWWWISPLRGCTLPPSSNGSRSVLVTLPAAATEWKVRMFCLTGRKFGLAPAVRLRVVQAFFVDMTLPYSVIQGETFLLKATVFNYLKQCIQIHVALAESSEFHVQPCQTCRDKECLCAEDAKTFTWNVTAVQLGTLNITVRTEVLDTTPQCGGRKPLPATMRWRHTLVKPLLVRPEGVLVEKSYSSFLCPRGGNLAEEAVSLRLPDNVVKGSAKASISISGDLMAMALQNLDHLVQMPHGCGEQNMVLFSPIVYVLQYLEKTKQLTPEIKERATGFLRNGKYNRPTLLFCLPLWYQMQLLYRHRDGSYSVFGQQDREGNTWLTAFVVKSFVQARKYIYIDDKNIQDALHWLEQNQLPSGCFAIKGRLFHSSLKGGMDDEVSLGAYVAAALLELGQLLKSKLMQATLRCLQQAVHNITNVYTEAVLAYAFALAGDYKMTQKLLYKLEEQAIKSGGQIHWRPKPSSPPSTDFWPGSQSMDIELTAYVLLAYLSKPRVHASDMTTAAGIVSWLTRQQNANRGFASTQDTVVALQALAKYAARTFSTSGQALVKVKSQRAFRKAFQVNRQKRLLVQQAALTEVPGQFLVQVQGSSCVFTQTVLRYHEPPPRAAVTFTLRVNTELTNCSQANVRVLTIRILASYIGSRVTSNMVILEVSLLSGFVLAPRSRMLVRTLESEKKVENEDAMTSFYSWLILFYLHKLNDESQTFILQLEQVIQIKNLKPASIKVYDYYQPGGLQVPSYTGVRSWVLCS</sequence>
<gene>
    <name evidence="10" type="primary">A2ml1_3</name>
    <name evidence="10" type="ORF">RHYJUB_R05031</name>
</gene>
<keyword evidence="3" id="KW-0732">Signal</keyword>
<evidence type="ECO:0000256" key="1">
    <source>
        <dbReference type="ARBA" id="ARBA00010952"/>
    </source>
</evidence>
<dbReference type="InterPro" id="IPR047565">
    <property type="entry name" value="Alpha-macroglob_thiol-ester_cl"/>
</dbReference>
<evidence type="ECO:0000259" key="9">
    <source>
        <dbReference type="SMART" id="SM01361"/>
    </source>
</evidence>
<dbReference type="PROSITE" id="PS00477">
    <property type="entry name" value="ALPHA_2_MACROGLOBULIN"/>
    <property type="match status" value="1"/>
</dbReference>
<feature type="domain" description="Alpha-2-macroglobulin bait region" evidence="7">
    <location>
        <begin position="1"/>
        <end position="88"/>
    </location>
</feature>
<dbReference type="PANTHER" id="PTHR11412">
    <property type="entry name" value="MACROGLOBULIN / COMPLEMENT"/>
    <property type="match status" value="1"/>
</dbReference>
<dbReference type="Gene3D" id="2.60.40.1930">
    <property type="match status" value="1"/>
</dbReference>
<keyword evidence="11" id="KW-1185">Reference proteome</keyword>
<dbReference type="InterPro" id="IPR050473">
    <property type="entry name" value="A2M/Complement_sys"/>
</dbReference>
<dbReference type="SMART" id="SM01359">
    <property type="entry name" value="A2M_N_2"/>
    <property type="match status" value="1"/>
</dbReference>
<feature type="non-terminal residue" evidence="10">
    <location>
        <position position="950"/>
    </location>
</feature>
<evidence type="ECO:0000256" key="3">
    <source>
        <dbReference type="ARBA" id="ARBA00022729"/>
    </source>
</evidence>
<evidence type="ECO:0000256" key="4">
    <source>
        <dbReference type="ARBA" id="ARBA00022900"/>
    </source>
</evidence>
<dbReference type="Gene3D" id="2.60.40.10">
    <property type="entry name" value="Immunoglobulins"/>
    <property type="match status" value="1"/>
</dbReference>
<dbReference type="InterPro" id="IPR041813">
    <property type="entry name" value="A2M_TED"/>
</dbReference>
<dbReference type="GO" id="GO:0004867">
    <property type="term" value="F:serine-type endopeptidase inhibitor activity"/>
    <property type="evidence" value="ECO:0007669"/>
    <property type="project" value="UniProtKB-KW"/>
</dbReference>
<dbReference type="Pfam" id="PF00207">
    <property type="entry name" value="A2M"/>
    <property type="match status" value="1"/>
</dbReference>
<comment type="similarity">
    <text evidence="1">Belongs to the protease inhibitor I39 (alpha-2-macroglobulin) family.</text>
</comment>
<keyword evidence="4" id="KW-0722">Serine protease inhibitor</keyword>
<evidence type="ECO:0000313" key="10">
    <source>
        <dbReference type="EMBL" id="NWW91820.1"/>
    </source>
</evidence>
<dbReference type="Gene3D" id="2.60.120.1540">
    <property type="match status" value="1"/>
</dbReference>
<feature type="non-terminal residue" evidence="10">
    <location>
        <position position="1"/>
    </location>
</feature>
<organism evidence="10 11">
    <name type="scientific">Rhynochetos jubatus</name>
    <name type="common">kagu</name>
    <dbReference type="NCBI Taxonomy" id="54386"/>
    <lineage>
        <taxon>Eukaryota</taxon>
        <taxon>Metazoa</taxon>
        <taxon>Chordata</taxon>
        <taxon>Craniata</taxon>
        <taxon>Vertebrata</taxon>
        <taxon>Euteleostomi</taxon>
        <taxon>Archelosauria</taxon>
        <taxon>Archosauria</taxon>
        <taxon>Dinosauria</taxon>
        <taxon>Saurischia</taxon>
        <taxon>Theropoda</taxon>
        <taxon>Coelurosauria</taxon>
        <taxon>Aves</taxon>
        <taxon>Neognathae</taxon>
        <taxon>Neoaves</taxon>
        <taxon>Phaethontimorphae</taxon>
        <taxon>Eurypygiformes</taxon>
        <taxon>Rhynochetidae</taxon>
        <taxon>Rhynochetos</taxon>
    </lineage>
</organism>
<dbReference type="InterPro" id="IPR036595">
    <property type="entry name" value="A-macroglobulin_rcpt-bd_sf"/>
</dbReference>
<accession>A0A7K6S0I4</accession>
<proteinExistence type="inferred from homology"/>
<dbReference type="SMART" id="SM01419">
    <property type="entry name" value="Thiol-ester_cl"/>
    <property type="match status" value="1"/>
</dbReference>
<dbReference type="SUPFAM" id="SSF49410">
    <property type="entry name" value="Alpha-macroglobulin receptor domain"/>
    <property type="match status" value="1"/>
</dbReference>
<evidence type="ECO:0000313" key="11">
    <source>
        <dbReference type="Proteomes" id="UP000570016"/>
    </source>
</evidence>
<dbReference type="SMART" id="SM01360">
    <property type="entry name" value="A2M"/>
    <property type="match status" value="1"/>
</dbReference>
<dbReference type="InterPro" id="IPR011625">
    <property type="entry name" value="A2M_N_BRD"/>
</dbReference>
<dbReference type="InterPro" id="IPR009048">
    <property type="entry name" value="A-macroglobulin_rcpt-bd"/>
</dbReference>
<keyword evidence="2" id="KW-0646">Protease inhibitor</keyword>
<feature type="domain" description="Alpha-macroglobulin receptor-binding" evidence="9">
    <location>
        <begin position="846"/>
        <end position="940"/>
    </location>
</feature>
<dbReference type="InterPro" id="IPR011626">
    <property type="entry name" value="Alpha-macroglobulin_TED"/>
</dbReference>
<dbReference type="InterPro" id="IPR014756">
    <property type="entry name" value="Ig_E-set"/>
</dbReference>